<dbReference type="Gene3D" id="3.40.50.300">
    <property type="entry name" value="P-loop containing nucleotide triphosphate hydrolases"/>
    <property type="match status" value="1"/>
</dbReference>
<protein>
    <submittedName>
        <fullName evidence="3">Pilus assembly protein</fullName>
    </submittedName>
</protein>
<organism evidence="3 4">
    <name type="scientific">Butyribacter intestini</name>
    <dbReference type="NCBI Taxonomy" id="1703332"/>
    <lineage>
        <taxon>Bacteria</taxon>
        <taxon>Bacillati</taxon>
        <taxon>Bacillota</taxon>
        <taxon>Clostridia</taxon>
        <taxon>Lachnospirales</taxon>
        <taxon>Lachnospiraceae</taxon>
        <taxon>Butyribacter</taxon>
    </lineage>
</organism>
<dbReference type="Pfam" id="PF00437">
    <property type="entry name" value="T2SSE"/>
    <property type="match status" value="1"/>
</dbReference>
<dbReference type="InterPro" id="IPR050921">
    <property type="entry name" value="T4SS_GSP_E_ATPase"/>
</dbReference>
<dbReference type="Gene3D" id="3.30.450.380">
    <property type="match status" value="1"/>
</dbReference>
<dbReference type="Proteomes" id="UP000050833">
    <property type="component" value="Unassembled WGS sequence"/>
</dbReference>
<dbReference type="InterPro" id="IPR027417">
    <property type="entry name" value="P-loop_NTPase"/>
</dbReference>
<evidence type="ECO:0000259" key="2">
    <source>
        <dbReference type="PROSITE" id="PS00662"/>
    </source>
</evidence>
<sequence>MENISKIKTEIYRELVEKMIDGGECSDEELYELIEERVFEKSHSTYISQNNKEILVRGIFNSIRGMDVLQELVDNPDITEIMVNGCDNIFIEKNGRISRYPEKFVDVNKLEDVIQQIVSKVNRVVNETSPIVDFRLVDGSRVNVVLPPVSLSGPVVTIRKFPESPMTMEKLIEIGSLTKDAASFLEKLVKAGYNIFISGGTGSGKTTFLNALSDYIPKDERIITIEDAAELQIRNIQNLVRLEVRNANVEGKNAVTIRDLLKSSLRMRPDRIILGEIRDAAACELLNIMNTGHDGSLCTGHANSSKDMLSRMETLVLSGMDIPVMAIRNQIASALDIIIHLGRIRDKTRKVLEIAEIVGMEGDRIKLQTLFEFVEEGEDKDGRVKGSLCRREKGLIHTEKLQRAGIEL</sequence>
<dbReference type="RefSeq" id="WP_055945276.1">
    <property type="nucleotide sequence ID" value="NZ_JAQDCV010000007.1"/>
</dbReference>
<dbReference type="GO" id="GO:0016887">
    <property type="term" value="F:ATP hydrolysis activity"/>
    <property type="evidence" value="ECO:0007669"/>
    <property type="project" value="InterPro"/>
</dbReference>
<dbReference type="PROSITE" id="PS00662">
    <property type="entry name" value="T2SP_E"/>
    <property type="match status" value="1"/>
</dbReference>
<dbReference type="EMBL" id="LLKB01000005">
    <property type="protein sequence ID" value="KQC85413.1"/>
    <property type="molecule type" value="Genomic_DNA"/>
</dbReference>
<name>A0AAW3JTN5_9FIRM</name>
<reference evidence="3 4" key="1">
    <citation type="submission" date="2015-10" db="EMBL/GenBank/DDBJ databases">
        <title>Butyribacter intestini gen. nov., sp. nov., a butyric acid-producing bacterium of the family Lachnospiraceae isolated from the human faeces.</title>
        <authorList>
            <person name="Zou Y."/>
            <person name="Xue W."/>
            <person name="Luo G."/>
            <person name="Lv M."/>
        </authorList>
    </citation>
    <scope>NUCLEOTIDE SEQUENCE [LARGE SCALE GENOMIC DNA]</scope>
    <source>
        <strain evidence="3 4">TF01-11</strain>
    </source>
</reference>
<dbReference type="PANTHER" id="PTHR30486:SF15">
    <property type="entry name" value="TYPE II_IV SECRETION SYSTEM ATPASE"/>
    <property type="match status" value="1"/>
</dbReference>
<evidence type="ECO:0000256" key="1">
    <source>
        <dbReference type="ARBA" id="ARBA00006611"/>
    </source>
</evidence>
<comment type="caution">
    <text evidence="3">The sequence shown here is derived from an EMBL/GenBank/DDBJ whole genome shotgun (WGS) entry which is preliminary data.</text>
</comment>
<feature type="domain" description="Bacterial type II secretion system protein E" evidence="2">
    <location>
        <begin position="265"/>
        <end position="279"/>
    </location>
</feature>
<dbReference type="CDD" id="cd01130">
    <property type="entry name" value="VirB11-like_ATPase"/>
    <property type="match status" value="1"/>
</dbReference>
<evidence type="ECO:0000313" key="4">
    <source>
        <dbReference type="Proteomes" id="UP000050833"/>
    </source>
</evidence>
<dbReference type="AlphaFoldDB" id="A0AAW3JTN5"/>
<keyword evidence="4" id="KW-1185">Reference proteome</keyword>
<dbReference type="InterPro" id="IPR001482">
    <property type="entry name" value="T2SS/T4SS_dom"/>
</dbReference>
<comment type="similarity">
    <text evidence="1">Belongs to the GSP E family.</text>
</comment>
<proteinExistence type="inferred from homology"/>
<dbReference type="InterPro" id="IPR003593">
    <property type="entry name" value="AAA+_ATPase"/>
</dbReference>
<dbReference type="SMART" id="SM00382">
    <property type="entry name" value="AAA"/>
    <property type="match status" value="1"/>
</dbReference>
<evidence type="ECO:0000313" key="3">
    <source>
        <dbReference type="EMBL" id="KQC85413.1"/>
    </source>
</evidence>
<dbReference type="SUPFAM" id="SSF52540">
    <property type="entry name" value="P-loop containing nucleoside triphosphate hydrolases"/>
    <property type="match status" value="1"/>
</dbReference>
<gene>
    <name evidence="3" type="ORF">APZ18_12070</name>
</gene>
<accession>A0AAW3JTN5</accession>
<dbReference type="PANTHER" id="PTHR30486">
    <property type="entry name" value="TWITCHING MOTILITY PROTEIN PILT"/>
    <property type="match status" value="1"/>
</dbReference>